<dbReference type="EMBL" id="CP016793">
    <property type="protein sequence ID" value="ANZ40542.1"/>
    <property type="molecule type" value="Genomic_DNA"/>
</dbReference>
<evidence type="ECO:0000313" key="2">
    <source>
        <dbReference type="EMBL" id="ANZ40542.1"/>
    </source>
</evidence>
<feature type="signal peptide" evidence="1">
    <location>
        <begin position="1"/>
        <end position="22"/>
    </location>
</feature>
<organism evidence="2 3">
    <name type="scientific">Lentzea guizhouensis</name>
    <dbReference type="NCBI Taxonomy" id="1586287"/>
    <lineage>
        <taxon>Bacteria</taxon>
        <taxon>Bacillati</taxon>
        <taxon>Actinomycetota</taxon>
        <taxon>Actinomycetes</taxon>
        <taxon>Pseudonocardiales</taxon>
        <taxon>Pseudonocardiaceae</taxon>
        <taxon>Lentzea</taxon>
    </lineage>
</organism>
<proteinExistence type="predicted"/>
<feature type="chain" id="PRO_5039125297" description="Exo-alpha-sialidase" evidence="1">
    <location>
        <begin position="23"/>
        <end position="500"/>
    </location>
</feature>
<evidence type="ECO:0000256" key="1">
    <source>
        <dbReference type="SAM" id="SignalP"/>
    </source>
</evidence>
<accession>A0A1B2HS69</accession>
<protein>
    <recommendedName>
        <fullName evidence="4">Exo-alpha-sialidase</fullName>
    </recommendedName>
</protein>
<sequence>MEAVVRVAAVCLAALLVTACTAEEAPEAPFSEPRWTRTSVPTLQYEQLPSVRGAAGWQGGFAVASERADDVPVVHMSADGATWRQIVISGLTELGQGDAVAGHGKHGYLLGEGFHGPTVWTSEGDVWYRIPLPGARPGDRVSSISAGPRGVVVVGFGPETGIATADVLRIWHSADGERFGEPVDVPMPDVYPYEPPLVAATGHGFLIYRIIIGHDHATPALLESRDGRTWRDVGPQLIGWPAGVGRPRIDAATHNDGVAVAFTNTADPVHEEDRDRGLTAWYRRDGDTAWTATASIASGRLPDAGVVPRRQRTVHQVIPWHSGFLALGWAGGAALWTSADGVTWTKTPVRDNGFDQAERLGFLSNGTVSLLLRTKHKLIGPTEVWRHGDPAGPARGPGRALLPGGSWSQHSGRVVVDDAGTGKLFYRGPGDTAGTYRTVQVRTTHTAENGTRTLEVTASDDPAAPIGAVFQVRVVAPGAVVLRPDGLQAEFCDTDHDREC</sequence>
<evidence type="ECO:0000313" key="3">
    <source>
        <dbReference type="Proteomes" id="UP000093053"/>
    </source>
</evidence>
<dbReference type="STRING" id="1586287.BBK82_35590"/>
<gene>
    <name evidence="2" type="ORF">BBK82_35590</name>
</gene>
<dbReference type="PROSITE" id="PS51257">
    <property type="entry name" value="PROKAR_LIPOPROTEIN"/>
    <property type="match status" value="1"/>
</dbReference>
<dbReference type="Proteomes" id="UP000093053">
    <property type="component" value="Chromosome"/>
</dbReference>
<evidence type="ECO:0008006" key="4">
    <source>
        <dbReference type="Google" id="ProtNLM"/>
    </source>
</evidence>
<keyword evidence="3" id="KW-1185">Reference proteome</keyword>
<keyword evidence="1" id="KW-0732">Signal</keyword>
<name>A0A1B2HS69_9PSEU</name>
<dbReference type="InterPro" id="IPR036278">
    <property type="entry name" value="Sialidase_sf"/>
</dbReference>
<reference evidence="2 3" key="1">
    <citation type="submission" date="2016-07" db="EMBL/GenBank/DDBJ databases">
        <title>Complete genome sequence of the Lentzea guizhouensis DHS C013.</title>
        <authorList>
            <person name="Cao C."/>
        </authorList>
    </citation>
    <scope>NUCLEOTIDE SEQUENCE [LARGE SCALE GENOMIC DNA]</scope>
    <source>
        <strain evidence="2 3">DHS C013</strain>
    </source>
</reference>
<dbReference type="AlphaFoldDB" id="A0A1B2HS69"/>
<dbReference type="SUPFAM" id="SSF50939">
    <property type="entry name" value="Sialidases"/>
    <property type="match status" value="1"/>
</dbReference>
<dbReference type="KEGG" id="led:BBK82_35590"/>